<feature type="binding site" evidence="8">
    <location>
        <begin position="20"/>
        <end position="22"/>
    </location>
    <ligand>
        <name>shikimate</name>
        <dbReference type="ChEBI" id="CHEBI:36208"/>
    </ligand>
</feature>
<dbReference type="InterPro" id="IPR011342">
    <property type="entry name" value="Shikimate_DH"/>
</dbReference>
<dbReference type="Gene3D" id="3.40.50.10860">
    <property type="entry name" value="Leucine Dehydrogenase, chain A, domain 1"/>
    <property type="match status" value="1"/>
</dbReference>
<feature type="binding site" evidence="8">
    <location>
        <position position="230"/>
    </location>
    <ligand>
        <name>shikimate</name>
        <dbReference type="ChEBI" id="CHEBI:36208"/>
    </ligand>
</feature>
<evidence type="ECO:0000259" key="11">
    <source>
        <dbReference type="Pfam" id="PF18317"/>
    </source>
</evidence>
<dbReference type="GO" id="GO:0050661">
    <property type="term" value="F:NADP binding"/>
    <property type="evidence" value="ECO:0007669"/>
    <property type="project" value="InterPro"/>
</dbReference>
<feature type="active site" description="Proton acceptor" evidence="8">
    <location>
        <position position="71"/>
    </location>
</feature>
<feature type="binding site" evidence="8">
    <location>
        <position position="92"/>
    </location>
    <ligand>
        <name>shikimate</name>
        <dbReference type="ChEBI" id="CHEBI:36208"/>
    </ligand>
</feature>
<dbReference type="GO" id="GO:0019632">
    <property type="term" value="P:shikimate metabolic process"/>
    <property type="evidence" value="ECO:0007669"/>
    <property type="project" value="InterPro"/>
</dbReference>
<evidence type="ECO:0000256" key="5">
    <source>
        <dbReference type="ARBA" id="ARBA00023002"/>
    </source>
</evidence>
<evidence type="ECO:0000256" key="4">
    <source>
        <dbReference type="ARBA" id="ARBA00022857"/>
    </source>
</evidence>
<comment type="subunit">
    <text evidence="8">Homodimer.</text>
</comment>
<feature type="binding site" evidence="8">
    <location>
        <begin position="132"/>
        <end position="136"/>
    </location>
    <ligand>
        <name>NADP(+)</name>
        <dbReference type="ChEBI" id="CHEBI:58349"/>
    </ligand>
</feature>
<dbReference type="EMBL" id="DSOV01000051">
    <property type="protein sequence ID" value="HEN43022.1"/>
    <property type="molecule type" value="Genomic_DNA"/>
</dbReference>
<feature type="binding site" evidence="8">
    <location>
        <position position="107"/>
    </location>
    <ligand>
        <name>shikimate</name>
        <dbReference type="ChEBI" id="CHEBI:36208"/>
    </ligand>
</feature>
<reference evidence="12" key="1">
    <citation type="journal article" date="2020" name="mSystems">
        <title>Genome- and Community-Level Interaction Insights into Carbon Utilization and Element Cycling Functions of Hydrothermarchaeota in Hydrothermal Sediment.</title>
        <authorList>
            <person name="Zhou Z."/>
            <person name="Liu Y."/>
            <person name="Xu W."/>
            <person name="Pan J."/>
            <person name="Luo Z.H."/>
            <person name="Li M."/>
        </authorList>
    </citation>
    <scope>NUCLEOTIDE SEQUENCE [LARGE SCALE GENOMIC DNA]</scope>
    <source>
        <strain evidence="12">SpSt-349</strain>
    </source>
</reference>
<dbReference type="SUPFAM" id="SSF51735">
    <property type="entry name" value="NAD(P)-binding Rossmann-fold domains"/>
    <property type="match status" value="1"/>
</dbReference>
<comment type="caution">
    <text evidence="12">The sequence shown here is derived from an EMBL/GenBank/DDBJ whole genome shotgun (WGS) entry which is preliminary data.</text>
</comment>
<evidence type="ECO:0000256" key="1">
    <source>
        <dbReference type="ARBA" id="ARBA00004871"/>
    </source>
</evidence>
<dbReference type="SUPFAM" id="SSF53223">
    <property type="entry name" value="Aminoacid dehydrogenase-like, N-terminal domain"/>
    <property type="match status" value="1"/>
</dbReference>
<comment type="function">
    <text evidence="8">Involved in the biosynthesis of the chorismate, which leads to the biosynthesis of aromatic amino acids. Catalyzes the reversible NADPH linked reduction of 3-dehydroshikimate (DHSA) to yield shikimate (SA).</text>
</comment>
<evidence type="ECO:0000259" key="9">
    <source>
        <dbReference type="Pfam" id="PF01488"/>
    </source>
</evidence>
<evidence type="ECO:0000256" key="6">
    <source>
        <dbReference type="ARBA" id="ARBA00023141"/>
    </source>
</evidence>
<dbReference type="InterPro" id="IPR013708">
    <property type="entry name" value="Shikimate_DH-bd_N"/>
</dbReference>
<dbReference type="Pfam" id="PF18317">
    <property type="entry name" value="SDH_C"/>
    <property type="match status" value="1"/>
</dbReference>
<accession>A0A831UDH7</accession>
<dbReference type="Pfam" id="PF08501">
    <property type="entry name" value="Shikimate_dh_N"/>
    <property type="match status" value="1"/>
</dbReference>
<dbReference type="GO" id="GO:0005829">
    <property type="term" value="C:cytosol"/>
    <property type="evidence" value="ECO:0007669"/>
    <property type="project" value="TreeGrafter"/>
</dbReference>
<dbReference type="PANTHER" id="PTHR21089">
    <property type="entry name" value="SHIKIMATE DEHYDROGENASE"/>
    <property type="match status" value="1"/>
</dbReference>
<comment type="caution">
    <text evidence="8">Lacks conserved residue(s) required for the propagation of feature annotation.</text>
</comment>
<dbReference type="InterPro" id="IPR036291">
    <property type="entry name" value="NAD(P)-bd_dom_sf"/>
</dbReference>
<evidence type="ECO:0000256" key="7">
    <source>
        <dbReference type="ARBA" id="ARBA00049442"/>
    </source>
</evidence>
<feature type="domain" description="Shikimate dehydrogenase substrate binding N-terminal" evidence="10">
    <location>
        <begin position="12"/>
        <end position="94"/>
    </location>
</feature>
<feature type="domain" description="SDH C-terminal" evidence="11">
    <location>
        <begin position="251"/>
        <end position="280"/>
    </location>
</feature>
<dbReference type="InterPro" id="IPR006151">
    <property type="entry name" value="Shikm_DH/Glu-tRNA_Rdtase"/>
</dbReference>
<dbReference type="HAMAP" id="MF_00222">
    <property type="entry name" value="Shikimate_DH_AroE"/>
    <property type="match status" value="1"/>
</dbReference>
<dbReference type="EC" id="1.1.1.25" evidence="2 8"/>
<evidence type="ECO:0000259" key="10">
    <source>
        <dbReference type="Pfam" id="PF08501"/>
    </source>
</evidence>
<dbReference type="CDD" id="cd01065">
    <property type="entry name" value="NAD_bind_Shikimate_DH"/>
    <property type="match status" value="1"/>
</dbReference>
<dbReference type="PANTHER" id="PTHR21089:SF1">
    <property type="entry name" value="BIFUNCTIONAL 3-DEHYDROQUINATE DEHYDRATASE_SHIKIMATE DEHYDROGENASE, CHLOROPLASTIC"/>
    <property type="match status" value="1"/>
</dbReference>
<dbReference type="NCBIfam" id="TIGR00507">
    <property type="entry name" value="aroE"/>
    <property type="match status" value="1"/>
</dbReference>
<feature type="binding site" evidence="8">
    <location>
        <position position="258"/>
    </location>
    <ligand>
        <name>shikimate</name>
        <dbReference type="ChEBI" id="CHEBI:36208"/>
    </ligand>
</feature>
<gene>
    <name evidence="8" type="primary">aroE</name>
    <name evidence="12" type="ORF">ENQ87_11765</name>
</gene>
<proteinExistence type="inferred from homology"/>
<dbReference type="NCBIfam" id="NF001314">
    <property type="entry name" value="PRK00258.2-2"/>
    <property type="match status" value="1"/>
</dbReference>
<keyword evidence="3 8" id="KW-0028">Amino-acid biosynthesis</keyword>
<dbReference type="AlphaFoldDB" id="A0A831UDH7"/>
<dbReference type="UniPathway" id="UPA00053">
    <property type="reaction ID" value="UER00087"/>
</dbReference>
<name>A0A831UDH7_GEOME</name>
<dbReference type="InterPro" id="IPR022893">
    <property type="entry name" value="Shikimate_DH_fam"/>
</dbReference>
<feature type="binding site" evidence="8">
    <location>
        <position position="228"/>
    </location>
    <ligand>
        <name>NADP(+)</name>
        <dbReference type="ChEBI" id="CHEBI:58349"/>
    </ligand>
</feature>
<sequence>MDITGKTRVLGIIGWPVAHSLSPLMQNAALEAMGLDWIYVPFAVRGEELACAVAGLRALGVAGFNVTIPHKTAIISLLDRITPEARLMGAVNTVKREGEELVGHNTDGPGFVRSLAEDLGFGPAGKRILVLGAGGAARAAVASLAKSGAGTIAVANRDTAKADELTATFRPLFSGTQFAVMSLDMPLINGEIQNFDLLVNTTSVGMGGTTFEGLDISRMNPGACVYDMVYAPWETPLLADAGRAGLRHANGIGMLVAQGECALAIWTGMEPPSGVMRRRILAALER</sequence>
<evidence type="ECO:0000256" key="2">
    <source>
        <dbReference type="ARBA" id="ARBA00012962"/>
    </source>
</evidence>
<dbReference type="GO" id="GO:0009073">
    <property type="term" value="P:aromatic amino acid family biosynthetic process"/>
    <property type="evidence" value="ECO:0007669"/>
    <property type="project" value="UniProtKB-KW"/>
</dbReference>
<organism evidence="12">
    <name type="scientific">Geobacter metallireducens</name>
    <dbReference type="NCBI Taxonomy" id="28232"/>
    <lineage>
        <taxon>Bacteria</taxon>
        <taxon>Pseudomonadati</taxon>
        <taxon>Thermodesulfobacteriota</taxon>
        <taxon>Desulfuromonadia</taxon>
        <taxon>Geobacterales</taxon>
        <taxon>Geobacteraceae</taxon>
        <taxon>Geobacter</taxon>
    </lineage>
</organism>
<keyword evidence="6 8" id="KW-0057">Aromatic amino acid biosynthesis</keyword>
<feature type="domain" description="Quinate/shikimate 5-dehydrogenase/glutamyl-tRNA reductase" evidence="9">
    <location>
        <begin position="124"/>
        <end position="203"/>
    </location>
</feature>
<keyword evidence="4 8" id="KW-0521">NADP</keyword>
<feature type="binding site" evidence="8">
    <location>
        <position position="251"/>
    </location>
    <ligand>
        <name>NADP(+)</name>
        <dbReference type="ChEBI" id="CHEBI:58349"/>
    </ligand>
</feature>
<dbReference type="Gene3D" id="3.40.50.720">
    <property type="entry name" value="NAD(P)-binding Rossmann-like Domain"/>
    <property type="match status" value="1"/>
</dbReference>
<dbReference type="GO" id="GO:0008652">
    <property type="term" value="P:amino acid biosynthetic process"/>
    <property type="evidence" value="ECO:0007669"/>
    <property type="project" value="UniProtKB-KW"/>
</dbReference>
<evidence type="ECO:0000256" key="3">
    <source>
        <dbReference type="ARBA" id="ARBA00022605"/>
    </source>
</evidence>
<comment type="catalytic activity">
    <reaction evidence="7 8">
        <text>shikimate + NADP(+) = 3-dehydroshikimate + NADPH + H(+)</text>
        <dbReference type="Rhea" id="RHEA:17737"/>
        <dbReference type="ChEBI" id="CHEBI:15378"/>
        <dbReference type="ChEBI" id="CHEBI:16630"/>
        <dbReference type="ChEBI" id="CHEBI:36208"/>
        <dbReference type="ChEBI" id="CHEBI:57783"/>
        <dbReference type="ChEBI" id="CHEBI:58349"/>
        <dbReference type="EC" id="1.1.1.25"/>
    </reaction>
</comment>
<feature type="binding site" evidence="8">
    <location>
        <position position="67"/>
    </location>
    <ligand>
        <name>shikimate</name>
        <dbReference type="ChEBI" id="CHEBI:36208"/>
    </ligand>
</feature>
<comment type="similarity">
    <text evidence="8">Belongs to the shikimate dehydrogenase family.</text>
</comment>
<keyword evidence="5 8" id="KW-0560">Oxidoreductase</keyword>
<dbReference type="Pfam" id="PF01488">
    <property type="entry name" value="Shikimate_DH"/>
    <property type="match status" value="1"/>
</dbReference>
<protein>
    <recommendedName>
        <fullName evidence="2 8">Shikimate dehydrogenase (NADP(+))</fullName>
        <shortName evidence="8">SDH</shortName>
        <ecNumber evidence="2 8">1.1.1.25</ecNumber>
    </recommendedName>
</protein>
<comment type="pathway">
    <text evidence="1 8">Metabolic intermediate biosynthesis; chorismate biosynthesis; chorismate from D-erythrose 4-phosphate and phosphoenolpyruvate: step 4/7.</text>
</comment>
<evidence type="ECO:0000313" key="12">
    <source>
        <dbReference type="EMBL" id="HEN43022.1"/>
    </source>
</evidence>
<evidence type="ECO:0000256" key="8">
    <source>
        <dbReference type="HAMAP-Rule" id="MF_00222"/>
    </source>
</evidence>
<dbReference type="GO" id="GO:0004764">
    <property type="term" value="F:shikimate 3-dehydrogenase (NADP+) activity"/>
    <property type="evidence" value="ECO:0007669"/>
    <property type="project" value="UniProtKB-UniRule"/>
</dbReference>
<dbReference type="GO" id="GO:0009423">
    <property type="term" value="P:chorismate biosynthetic process"/>
    <property type="evidence" value="ECO:0007669"/>
    <property type="project" value="UniProtKB-UniRule"/>
</dbReference>
<dbReference type="InterPro" id="IPR046346">
    <property type="entry name" value="Aminoacid_DH-like_N_sf"/>
</dbReference>
<dbReference type="InterPro" id="IPR041121">
    <property type="entry name" value="SDH_C"/>
</dbReference>